<proteinExistence type="predicted"/>
<evidence type="ECO:0000313" key="4">
    <source>
        <dbReference type="Proteomes" id="UP001549076"/>
    </source>
</evidence>
<name>A0ABV2MSP0_9HYPH</name>
<gene>
    <name evidence="3" type="ORF">ABID37_000011</name>
</gene>
<comment type="caution">
    <text evidence="3">The sequence shown here is derived from an EMBL/GenBank/DDBJ whole genome shotgun (WGS) entry which is preliminary data.</text>
</comment>
<dbReference type="PANTHER" id="PTHR34985">
    <property type="entry name" value="SLR0554 PROTEIN"/>
    <property type="match status" value="1"/>
</dbReference>
<feature type="domain" description="Virulence-associated protein E-like" evidence="2">
    <location>
        <begin position="525"/>
        <end position="730"/>
    </location>
</feature>
<dbReference type="Pfam" id="PF05272">
    <property type="entry name" value="VapE-like_dom"/>
    <property type="match status" value="1"/>
</dbReference>
<dbReference type="InterPro" id="IPR007936">
    <property type="entry name" value="VapE-like_dom"/>
</dbReference>
<reference evidence="3 4" key="1">
    <citation type="submission" date="2024-06" db="EMBL/GenBank/DDBJ databases">
        <title>Genomic Encyclopedia of Type Strains, Phase IV (KMG-IV): sequencing the most valuable type-strain genomes for metagenomic binning, comparative biology and taxonomic classification.</title>
        <authorList>
            <person name="Goeker M."/>
        </authorList>
    </citation>
    <scope>NUCLEOTIDE SEQUENCE [LARGE SCALE GENOMIC DNA]</scope>
    <source>
        <strain evidence="3 4">DSM 27865</strain>
    </source>
</reference>
<feature type="compositionally biased region" description="Acidic residues" evidence="1">
    <location>
        <begin position="376"/>
        <end position="394"/>
    </location>
</feature>
<evidence type="ECO:0000259" key="2">
    <source>
        <dbReference type="Pfam" id="PF05272"/>
    </source>
</evidence>
<feature type="region of interest" description="Disordered" evidence="1">
    <location>
        <begin position="376"/>
        <end position="398"/>
    </location>
</feature>
<evidence type="ECO:0000256" key="1">
    <source>
        <dbReference type="SAM" id="MobiDB-lite"/>
    </source>
</evidence>
<dbReference type="PANTHER" id="PTHR34985:SF1">
    <property type="entry name" value="SLR0554 PROTEIN"/>
    <property type="match status" value="1"/>
</dbReference>
<sequence length="861" mass="97964">MTYHDKQSFATSNDDFIVRFAEGRGSNQGKARNTQARLVDFIGKFRTPTRTPETLKDYRKLTPDEQKELKTGGGWLFRAHVEGKKRNAKSAKPCNLVTLDIDGATPEFVDRMLAGCVCPTVEYFAHSTRSHTHESPRLRIFIPVDPAVTNDEYGPLSRIIARLFDPEMRMVDKVSFRPGQMMYLPTCSIDGPYVFYRNEGKIIDPVAVFADFEVTDGDWRDLSNLPRCEGEELREHARKAENPTTKKGPVGDFCRAYDVIEAIEKFDLPYEPTDDNSEKPRFTYTGGTTTNGAVVEDGGLFLYSHHGSDPCADRLVNAFDLVRIHKFGHLDEDESKETPPTALPSWKAMIDFIADDPEFRRQQAESRYDQQAMFDDLADDDEPGDAGDDEEDLVGDPKAKRTDWQLSLERNGRGDLLNTVANLATIIANDPRIRPCVEFNAFREQVVTRKPLKTKLAVVARISIRDRANGDVWQDQHTDALRILLEAPNGPKLPGWGLKPSDRDLQAAIGNAARLAPFHPVRERLEAVPWDKVPRVETLFIDFLGAEDNAYHREAARKFMVAAVARAFEPGHKFDFVPIFEGMQGKRKSTFIRVLALDWFEELKGDFGDEKRLVEQMMGAWILELPELSVLRRSDIEEVKAFVSASHSTVRLSYGRLPRVFLRQCVFMGTTNQDSYLVDDTGNRRWWPVRCEVEEIDTDRLKEVVHQLWAEALHIYRQMRQDQPEGTLSLYLTDPEARRIAGEVQESRRTINDTDATAGMIQEWLDTPEDSEVFEIVAGEPKFRMATCVAQIWKEALGGNRVPTTTESRMIGKSLRKIGWETSRKAERFPGYGSTKVFKRTPADLARLKKQRQEDDFDGLV</sequence>
<protein>
    <submittedName>
        <fullName evidence="3">P-loop ATPase</fullName>
    </submittedName>
</protein>
<evidence type="ECO:0000313" key="3">
    <source>
        <dbReference type="EMBL" id="MET3789827.1"/>
    </source>
</evidence>
<accession>A0ABV2MSP0</accession>
<organism evidence="3 4">
    <name type="scientific">Aquamicrobium terrae</name>
    <dbReference type="NCBI Taxonomy" id="1324945"/>
    <lineage>
        <taxon>Bacteria</taxon>
        <taxon>Pseudomonadati</taxon>
        <taxon>Pseudomonadota</taxon>
        <taxon>Alphaproteobacteria</taxon>
        <taxon>Hyphomicrobiales</taxon>
        <taxon>Phyllobacteriaceae</taxon>
        <taxon>Aquamicrobium</taxon>
    </lineage>
</organism>
<dbReference type="Proteomes" id="UP001549076">
    <property type="component" value="Unassembled WGS sequence"/>
</dbReference>
<dbReference type="EMBL" id="JBEPML010000001">
    <property type="protein sequence ID" value="MET3789827.1"/>
    <property type="molecule type" value="Genomic_DNA"/>
</dbReference>
<dbReference type="RefSeq" id="WP_354191891.1">
    <property type="nucleotide sequence ID" value="NZ_JBEPML010000001.1"/>
</dbReference>
<keyword evidence="4" id="KW-1185">Reference proteome</keyword>